<dbReference type="Proteomes" id="UP000185999">
    <property type="component" value="Unassembled WGS sequence"/>
</dbReference>
<dbReference type="CDD" id="cd14659">
    <property type="entry name" value="Imelysin-like_IPPA"/>
    <property type="match status" value="1"/>
</dbReference>
<evidence type="ECO:0000259" key="3">
    <source>
        <dbReference type="Pfam" id="PF09375"/>
    </source>
</evidence>
<evidence type="ECO:0000313" key="4">
    <source>
        <dbReference type="EMBL" id="SIS40699.1"/>
    </source>
</evidence>
<protein>
    <submittedName>
        <fullName evidence="4">Predicted lipoprotein</fullName>
    </submittedName>
</protein>
<proteinExistence type="predicted"/>
<evidence type="ECO:0000313" key="5">
    <source>
        <dbReference type="Proteomes" id="UP000185999"/>
    </source>
</evidence>
<dbReference type="STRING" id="619304.SAMN05421760_101146"/>
<keyword evidence="5" id="KW-1185">Reference proteome</keyword>
<evidence type="ECO:0000256" key="2">
    <source>
        <dbReference type="ARBA" id="ARBA00022729"/>
    </source>
</evidence>
<dbReference type="InterPro" id="IPR034984">
    <property type="entry name" value="Imelysin-like_IPPA"/>
</dbReference>
<dbReference type="Gene3D" id="1.20.1420.20">
    <property type="entry name" value="M75 peptidase, HXXE motif"/>
    <property type="match status" value="1"/>
</dbReference>
<dbReference type="RefSeq" id="WP_054339769.1">
    <property type="nucleotide sequence ID" value="NZ_FTOE01000001.1"/>
</dbReference>
<organism evidence="4 5">
    <name type="scientific">Neptunomonas antarctica</name>
    <dbReference type="NCBI Taxonomy" id="619304"/>
    <lineage>
        <taxon>Bacteria</taxon>
        <taxon>Pseudomonadati</taxon>
        <taxon>Pseudomonadota</taxon>
        <taxon>Gammaproteobacteria</taxon>
        <taxon>Oceanospirillales</taxon>
        <taxon>Oceanospirillaceae</taxon>
        <taxon>Neptunomonas</taxon>
    </lineage>
</organism>
<dbReference type="InterPro" id="IPR018976">
    <property type="entry name" value="Imelysin-like"/>
</dbReference>
<keyword evidence="4" id="KW-0449">Lipoprotein</keyword>
<gene>
    <name evidence="4" type="ORF">SAMN05421760_101146</name>
</gene>
<sequence length="392" mass="42688">MQPTGSLTPVLLGISLLILGVGTMHASAHTAVHAAEAPSQAPTEAQWHTLNSAIIEQHVMPRYQLLADNSATLEKQVQQLCDAPSLETLSVARTGFNAAQASWQGVQHIQFGPVTLLMRNYSLQYWPDKKNIGAKQLSAALASKTLASKDPASTDQRFDEEFFRAASISVKGFPALERLLFTNKHLIDTADTAECSLAHAIARHISDTAASIHTEWTEETRLISAAGENNMTNDDSIPAYETPSEAATEFMKSLVEPVDALRDTKLLSPLGASAAQSRWKKSESWRSEQSINNIRQNVIALHELYSGTQPLSVKTLLVASGDSVSAQLIESEFKTISEQLAALPAITDLKITAAIRQQLLQTTEHLLVLQNTLEQAMQTLNIQLGFNSRDGD</sequence>
<name>A0A1N7IUB3_9GAMM</name>
<reference evidence="5" key="1">
    <citation type="submission" date="2017-01" db="EMBL/GenBank/DDBJ databases">
        <authorList>
            <person name="Varghese N."/>
            <person name="Submissions S."/>
        </authorList>
    </citation>
    <scope>NUCLEOTIDE SEQUENCE [LARGE SCALE GENOMIC DNA]</scope>
    <source>
        <strain evidence="5">DSM 22306</strain>
    </source>
</reference>
<dbReference type="GO" id="GO:0030313">
    <property type="term" value="C:cell envelope"/>
    <property type="evidence" value="ECO:0007669"/>
    <property type="project" value="UniProtKB-SubCell"/>
</dbReference>
<dbReference type="InterPro" id="IPR038352">
    <property type="entry name" value="Imelysin_sf"/>
</dbReference>
<comment type="subcellular location">
    <subcellularLocation>
        <location evidence="1">Cell envelope</location>
    </subcellularLocation>
</comment>
<evidence type="ECO:0000256" key="1">
    <source>
        <dbReference type="ARBA" id="ARBA00004196"/>
    </source>
</evidence>
<keyword evidence="2" id="KW-0732">Signal</keyword>
<dbReference type="EMBL" id="FTOE01000001">
    <property type="protein sequence ID" value="SIS40699.1"/>
    <property type="molecule type" value="Genomic_DNA"/>
</dbReference>
<accession>A0A1N7IUB3</accession>
<dbReference type="Pfam" id="PF09375">
    <property type="entry name" value="Peptidase_M75"/>
    <property type="match status" value="1"/>
</dbReference>
<dbReference type="OrthoDB" id="5729110at2"/>
<dbReference type="AlphaFoldDB" id="A0A1N7IUB3"/>
<feature type="domain" description="Imelysin-like" evidence="3">
    <location>
        <begin position="60"/>
        <end position="362"/>
    </location>
</feature>